<dbReference type="Gene3D" id="3.30.450.20">
    <property type="entry name" value="PAS domain"/>
    <property type="match status" value="1"/>
</dbReference>
<dbReference type="InterPro" id="IPR001734">
    <property type="entry name" value="Na/solute_symporter"/>
</dbReference>
<feature type="transmembrane region" description="Helical" evidence="13">
    <location>
        <begin position="37"/>
        <end position="57"/>
    </location>
</feature>
<feature type="transmembrane region" description="Helical" evidence="13">
    <location>
        <begin position="69"/>
        <end position="91"/>
    </location>
</feature>
<keyword evidence="7 13" id="KW-0812">Transmembrane</keyword>
<protein>
    <recommendedName>
        <fullName evidence="4">histidine kinase</fullName>
        <ecNumber evidence="4">2.7.13.3</ecNumber>
    </recommendedName>
</protein>
<dbReference type="Pfam" id="PF12860">
    <property type="entry name" value="PAS_7"/>
    <property type="match status" value="1"/>
</dbReference>
<evidence type="ECO:0000256" key="9">
    <source>
        <dbReference type="ARBA" id="ARBA00022989"/>
    </source>
</evidence>
<dbReference type="PANTHER" id="PTHR43047:SF9">
    <property type="entry name" value="HISTIDINE KINASE"/>
    <property type="match status" value="1"/>
</dbReference>
<dbReference type="SMART" id="SM00388">
    <property type="entry name" value="HisKA"/>
    <property type="match status" value="1"/>
</dbReference>
<dbReference type="SUPFAM" id="SSF47384">
    <property type="entry name" value="Homodimeric domain of signal transducing histidine kinase"/>
    <property type="match status" value="1"/>
</dbReference>
<dbReference type="Pfam" id="PF02518">
    <property type="entry name" value="HATPase_c"/>
    <property type="match status" value="1"/>
</dbReference>
<dbReference type="SMART" id="SM00448">
    <property type="entry name" value="REC"/>
    <property type="match status" value="1"/>
</dbReference>
<comment type="similarity">
    <text evidence="3">Belongs to the sodium:solute symporter (SSF) (TC 2.A.21) family.</text>
</comment>
<dbReference type="AlphaFoldDB" id="A0A939DQL2"/>
<sequence length="1116" mass="124151">MFSIWLLTLLAVAFLALLFAVGFWGDRFHRGTEQRPLIYSLALGVHCTSWAFFGTTAQSATYGWAFTPTYVGSVLAFALGYPLLLKIIRLCQQHNVSSLADFIGIQYKKSHFIAAFVTLICFFGVVPYTALQLDAVTTSVQLLTDTQPQWPGGVSFYVALLMAGFAILFGTRNLSLTEKHPGLMLAIAFESIVKLLAFLLVGLFVCYQMFDGVLDMLGKVQQAPQAKAVLESDFAPLVYLCHMLLGFLSMFCLPRQFHINYIENNGELELKRARWLFPLYLFAINLFILPVALAGKLLLPEVNADTYVLALPMLAQSQFTTLVAYIGGLSAATSMVIVATLAMGVMMANNLITPLWLKLHFRADQHQALRPASLLNIRRLTVLLVIGLSFLYSQYLSQTAPLVNSGIIAMALLAQLAPAMLFALYWPNSSRLAAFSGIVCGCMGWLWWLLWPSIQSSYYFELPPSDLALSQGVLLSLAANLCSYLLVSLLRGGFKSNAGILDDRQPIVPTIKISALLAVSRKVLPDRQYASLTDSIRQGNPLSYASGQLIQRVERELAAHVGTASARILLSAITEQHQVALDELVGLVEEASQSYQFNYELLQSSVEHIEQGISVVDRHLKLLAWNQRYIELFAYPAGFIRAGLPLEEILRYNAGRGMLGEVDDVEREVAKRLEHIRRGSSYKYVRTQFDDRVIELHGNPMPGGGFVTTYSDITEHVQTQRALQEAKQTLELRVQERTEQLQHTNQALEKAKQDAEKANDSKTRFLAAAGHDLMQPFNAASLFAGMISQQAKGPQQLELARGLQQSLNNAEELLGMLLDMTRLDSGVLQVNRQQFALGEILDPLVAEFRLLAQQKGLALRYRPCNLQVVSDKKLLRRVLQNLVSNAIRYTHSGKVLIGARRQEKHLSIQVWDTGPGIPQEQQRAIFNEFHQLNQDNKQGLGLGLTIVERISNLLGHEIQLQSNVGKGTCFALRLPQGTAHLTHMQLPAQESGDRTQWLKDKSVLLIDNEPQILAAMAQVFRQWGAKVHTASNQQEAIQAMPSAPSLLIIDYHLDHGAIGTDLAQVLYQQWQCKVPTILNSANYEESVREQAIDAGFSFLHKPLKAGAMKRLIKTLL</sequence>
<feature type="transmembrane region" description="Helical" evidence="13">
    <location>
        <begin position="183"/>
        <end position="210"/>
    </location>
</feature>
<dbReference type="Gene3D" id="3.40.50.2300">
    <property type="match status" value="1"/>
</dbReference>
<dbReference type="Gene3D" id="3.30.565.10">
    <property type="entry name" value="Histidine kinase-like ATPase, C-terminal domain"/>
    <property type="match status" value="1"/>
</dbReference>
<dbReference type="PROSITE" id="PS50109">
    <property type="entry name" value="HIS_KIN"/>
    <property type="match status" value="1"/>
</dbReference>
<dbReference type="Pfam" id="PF00512">
    <property type="entry name" value="HisKA"/>
    <property type="match status" value="1"/>
</dbReference>
<dbReference type="PROSITE" id="PS50283">
    <property type="entry name" value="NA_SOLUT_SYMP_3"/>
    <property type="match status" value="1"/>
</dbReference>
<reference evidence="16" key="1">
    <citation type="submission" date="2021-03" db="EMBL/GenBank/DDBJ databases">
        <title>novel species isolated from a fishpond in China.</title>
        <authorList>
            <person name="Lu H."/>
            <person name="Cai Z."/>
        </authorList>
    </citation>
    <scope>NUCLEOTIDE SEQUENCE</scope>
    <source>
        <strain evidence="16">JCM 30855</strain>
    </source>
</reference>
<comment type="caution">
    <text evidence="16">The sequence shown here is derived from an EMBL/GenBank/DDBJ whole genome shotgun (WGS) entry which is preliminary data.</text>
</comment>
<dbReference type="RefSeq" id="WP_206575112.1">
    <property type="nucleotide sequence ID" value="NZ_JAFKCV010000012.1"/>
</dbReference>
<evidence type="ECO:0000256" key="11">
    <source>
        <dbReference type="PROSITE-ProRule" id="PRU00169"/>
    </source>
</evidence>
<keyword evidence="8" id="KW-0418">Kinase</keyword>
<dbReference type="SUPFAM" id="SSF52172">
    <property type="entry name" value="CheY-like"/>
    <property type="match status" value="1"/>
</dbReference>
<dbReference type="InterPro" id="IPR003594">
    <property type="entry name" value="HATPase_dom"/>
</dbReference>
<dbReference type="InterPro" id="IPR011006">
    <property type="entry name" value="CheY-like_superfamily"/>
</dbReference>
<dbReference type="InterPro" id="IPR004358">
    <property type="entry name" value="Sig_transdc_His_kin-like_C"/>
</dbReference>
<dbReference type="GO" id="GO:0000155">
    <property type="term" value="F:phosphorelay sensor kinase activity"/>
    <property type="evidence" value="ECO:0007669"/>
    <property type="project" value="InterPro"/>
</dbReference>
<comment type="catalytic activity">
    <reaction evidence="1">
        <text>ATP + protein L-histidine = ADP + protein N-phospho-L-histidine.</text>
        <dbReference type="EC" id="2.7.13.3"/>
    </reaction>
</comment>
<dbReference type="EC" id="2.7.13.3" evidence="4"/>
<evidence type="ECO:0000256" key="13">
    <source>
        <dbReference type="SAM" id="Phobius"/>
    </source>
</evidence>
<dbReference type="EMBL" id="JAFKCV010000012">
    <property type="protein sequence ID" value="MBN7827002.1"/>
    <property type="molecule type" value="Genomic_DNA"/>
</dbReference>
<feature type="transmembrane region" description="Helical" evidence="13">
    <location>
        <begin position="112"/>
        <end position="130"/>
    </location>
</feature>
<dbReference type="InterPro" id="IPR035965">
    <property type="entry name" value="PAS-like_dom_sf"/>
</dbReference>
<feature type="transmembrane region" description="Helical" evidence="13">
    <location>
        <begin position="380"/>
        <end position="396"/>
    </location>
</feature>
<keyword evidence="12" id="KW-0175">Coiled coil</keyword>
<gene>
    <name evidence="16" type="ORF">J0A66_17345</name>
</gene>
<feature type="transmembrane region" description="Helical" evidence="13">
    <location>
        <begin position="6"/>
        <end position="25"/>
    </location>
</feature>
<dbReference type="SUPFAM" id="SSF55785">
    <property type="entry name" value="PYP-like sensor domain (PAS domain)"/>
    <property type="match status" value="1"/>
</dbReference>
<evidence type="ECO:0000256" key="2">
    <source>
        <dbReference type="ARBA" id="ARBA00004141"/>
    </source>
</evidence>
<keyword evidence="5 11" id="KW-0597">Phosphoprotein</keyword>
<comment type="subcellular location">
    <subcellularLocation>
        <location evidence="2">Membrane</location>
        <topology evidence="2">Multi-pass membrane protein</topology>
    </subcellularLocation>
</comment>
<dbReference type="InterPro" id="IPR001789">
    <property type="entry name" value="Sig_transdc_resp-reg_receiver"/>
</dbReference>
<evidence type="ECO:0000256" key="6">
    <source>
        <dbReference type="ARBA" id="ARBA00022679"/>
    </source>
</evidence>
<evidence type="ECO:0000313" key="17">
    <source>
        <dbReference type="Proteomes" id="UP000664654"/>
    </source>
</evidence>
<keyword evidence="6" id="KW-0808">Transferase</keyword>
<evidence type="ECO:0000259" key="15">
    <source>
        <dbReference type="PROSITE" id="PS50110"/>
    </source>
</evidence>
<evidence type="ECO:0000313" key="16">
    <source>
        <dbReference type="EMBL" id="MBN7827002.1"/>
    </source>
</evidence>
<evidence type="ECO:0000256" key="12">
    <source>
        <dbReference type="SAM" id="Coils"/>
    </source>
</evidence>
<dbReference type="GO" id="GO:0022857">
    <property type="term" value="F:transmembrane transporter activity"/>
    <property type="evidence" value="ECO:0007669"/>
    <property type="project" value="InterPro"/>
</dbReference>
<dbReference type="InterPro" id="IPR005467">
    <property type="entry name" value="His_kinase_dom"/>
</dbReference>
<keyword evidence="10 13" id="KW-0472">Membrane</keyword>
<dbReference type="InterPro" id="IPR036890">
    <property type="entry name" value="HATPase_C_sf"/>
</dbReference>
<dbReference type="SMART" id="SM00387">
    <property type="entry name" value="HATPase_c"/>
    <property type="match status" value="1"/>
</dbReference>
<evidence type="ECO:0000259" key="14">
    <source>
        <dbReference type="PROSITE" id="PS50109"/>
    </source>
</evidence>
<name>A0A939DQL2_9ALTE</name>
<dbReference type="CDD" id="cd10322">
    <property type="entry name" value="SLC5sbd"/>
    <property type="match status" value="1"/>
</dbReference>
<dbReference type="FunFam" id="3.30.565.10:FF:000049">
    <property type="entry name" value="Two-component sensor histidine kinase"/>
    <property type="match status" value="1"/>
</dbReference>
<keyword evidence="17" id="KW-1185">Reference proteome</keyword>
<dbReference type="Pfam" id="PF00072">
    <property type="entry name" value="Response_reg"/>
    <property type="match status" value="1"/>
</dbReference>
<organism evidence="16 17">
    <name type="scientific">Bowmanella dokdonensis</name>
    <dbReference type="NCBI Taxonomy" id="751969"/>
    <lineage>
        <taxon>Bacteria</taxon>
        <taxon>Pseudomonadati</taxon>
        <taxon>Pseudomonadota</taxon>
        <taxon>Gammaproteobacteria</taxon>
        <taxon>Alteromonadales</taxon>
        <taxon>Alteromonadaceae</taxon>
        <taxon>Bowmanella</taxon>
    </lineage>
</organism>
<dbReference type="Gene3D" id="1.10.287.130">
    <property type="match status" value="1"/>
</dbReference>
<evidence type="ECO:0000256" key="8">
    <source>
        <dbReference type="ARBA" id="ARBA00022777"/>
    </source>
</evidence>
<feature type="coiled-coil region" evidence="12">
    <location>
        <begin position="720"/>
        <end position="761"/>
    </location>
</feature>
<evidence type="ECO:0000256" key="5">
    <source>
        <dbReference type="ARBA" id="ARBA00022553"/>
    </source>
</evidence>
<evidence type="ECO:0000256" key="4">
    <source>
        <dbReference type="ARBA" id="ARBA00012438"/>
    </source>
</evidence>
<feature type="domain" description="Histidine kinase" evidence="14">
    <location>
        <begin position="768"/>
        <end position="978"/>
    </location>
</feature>
<dbReference type="CDD" id="cd00082">
    <property type="entry name" value="HisKA"/>
    <property type="match status" value="1"/>
</dbReference>
<dbReference type="SUPFAM" id="SSF55874">
    <property type="entry name" value="ATPase domain of HSP90 chaperone/DNA topoisomerase II/histidine kinase"/>
    <property type="match status" value="1"/>
</dbReference>
<evidence type="ECO:0000256" key="3">
    <source>
        <dbReference type="ARBA" id="ARBA00006434"/>
    </source>
</evidence>
<dbReference type="GO" id="GO:0009927">
    <property type="term" value="F:histidine phosphotransfer kinase activity"/>
    <property type="evidence" value="ECO:0007669"/>
    <property type="project" value="TreeGrafter"/>
</dbReference>
<feature type="domain" description="Response regulatory" evidence="15">
    <location>
        <begin position="1002"/>
        <end position="1116"/>
    </location>
</feature>
<feature type="transmembrane region" description="Helical" evidence="13">
    <location>
        <begin position="234"/>
        <end position="254"/>
    </location>
</feature>
<keyword evidence="9 13" id="KW-1133">Transmembrane helix</keyword>
<dbReference type="InterPro" id="IPR036097">
    <property type="entry name" value="HisK_dim/P_sf"/>
</dbReference>
<dbReference type="FunFam" id="1.10.287.130:FF:000063">
    <property type="entry name" value="Hybrid sensor histidine kinase/response regulator"/>
    <property type="match status" value="1"/>
</dbReference>
<feature type="transmembrane region" description="Helical" evidence="13">
    <location>
        <begin position="402"/>
        <end position="425"/>
    </location>
</feature>
<dbReference type="PROSITE" id="PS50110">
    <property type="entry name" value="RESPONSE_REGULATORY"/>
    <property type="match status" value="1"/>
</dbReference>
<proteinExistence type="inferred from homology"/>
<evidence type="ECO:0000256" key="7">
    <source>
        <dbReference type="ARBA" id="ARBA00022692"/>
    </source>
</evidence>
<dbReference type="PRINTS" id="PR00344">
    <property type="entry name" value="BCTRLSENSOR"/>
</dbReference>
<dbReference type="GO" id="GO:0005886">
    <property type="term" value="C:plasma membrane"/>
    <property type="evidence" value="ECO:0007669"/>
    <property type="project" value="TreeGrafter"/>
</dbReference>
<dbReference type="CDD" id="cd00156">
    <property type="entry name" value="REC"/>
    <property type="match status" value="1"/>
</dbReference>
<feature type="transmembrane region" description="Helical" evidence="13">
    <location>
        <begin position="275"/>
        <end position="299"/>
    </location>
</feature>
<feature type="modified residue" description="4-aspartylphosphate" evidence="11">
    <location>
        <position position="1050"/>
    </location>
</feature>
<evidence type="ECO:0000256" key="1">
    <source>
        <dbReference type="ARBA" id="ARBA00000085"/>
    </source>
</evidence>
<feature type="transmembrane region" description="Helical" evidence="13">
    <location>
        <begin position="319"/>
        <end position="352"/>
    </location>
</feature>
<dbReference type="Proteomes" id="UP000664654">
    <property type="component" value="Unassembled WGS sequence"/>
</dbReference>
<feature type="transmembrane region" description="Helical" evidence="13">
    <location>
        <begin position="150"/>
        <end position="171"/>
    </location>
</feature>
<dbReference type="InterPro" id="IPR003661">
    <property type="entry name" value="HisK_dim/P_dom"/>
</dbReference>
<feature type="transmembrane region" description="Helical" evidence="13">
    <location>
        <begin position="432"/>
        <end position="451"/>
    </location>
</feature>
<dbReference type="PANTHER" id="PTHR43047">
    <property type="entry name" value="TWO-COMPONENT HISTIDINE PROTEIN KINASE"/>
    <property type="match status" value="1"/>
</dbReference>
<evidence type="ECO:0000256" key="10">
    <source>
        <dbReference type="ARBA" id="ARBA00023136"/>
    </source>
</evidence>
<dbReference type="InterPro" id="IPR038377">
    <property type="entry name" value="Na/Glc_symporter_sf"/>
</dbReference>
<dbReference type="Gene3D" id="1.20.1730.10">
    <property type="entry name" value="Sodium/glucose cotransporter"/>
    <property type="match status" value="1"/>
</dbReference>
<accession>A0A939DQL2</accession>